<feature type="compositionally biased region" description="Polar residues" evidence="1">
    <location>
        <begin position="276"/>
        <end position="291"/>
    </location>
</feature>
<feature type="compositionally biased region" description="Acidic residues" evidence="1">
    <location>
        <begin position="233"/>
        <end position="249"/>
    </location>
</feature>
<gene>
    <name evidence="3" type="ORF">CTEN210_03097</name>
</gene>
<feature type="region of interest" description="Disordered" evidence="1">
    <location>
        <begin position="1"/>
        <end position="29"/>
    </location>
</feature>
<feature type="compositionally biased region" description="Basic and acidic residues" evidence="1">
    <location>
        <begin position="389"/>
        <end position="403"/>
    </location>
</feature>
<accession>A0AAD3H1F9</accession>
<feature type="region of interest" description="Disordered" evidence="1">
    <location>
        <begin position="220"/>
        <end position="352"/>
    </location>
</feature>
<proteinExistence type="predicted"/>
<feature type="compositionally biased region" description="Acidic residues" evidence="1">
    <location>
        <begin position="165"/>
        <end position="177"/>
    </location>
</feature>
<evidence type="ECO:0000313" key="4">
    <source>
        <dbReference type="Proteomes" id="UP001054902"/>
    </source>
</evidence>
<sequence length="583" mass="64634">MSEQIASSTEPPKPQSQADPEPGLLRGWAHNDDDLISVGPIMGDDVSIATTATAAATEKQVKEEQVPKFQPGDHVIRWKILKVALWPIQIHGIVLESEVSENGEHKVVIADFGYSSTQQKKKGPFKHLQIKGINDMMKNFYDKKDGEDAAAHSHVGPPPPSKEQVDEDDQEDDEAVEEGGKRFHLRTITDPKLLKKWSKVNYGQSLFSSKGKLEKIKKLFKIPNKKKDKNGPDDESTVDDDSSLFDDHDEYFKTSAHSQTLGTVSEERDSKPAGSKTATSTNGAHQQTTSFDDMEDLEKMIQEANEVERRTRPRSRGIPGFLKGRNANKVSDDSSVSSFGSVRSTNSQRSIRPIAGMNNLLKKMSLQKKKPEPDAEDLGYGTIPANSSHENEEPKEEPKLPKSDPRAIVLERVRFILAEQDKPEDETALPKYHILYSNSECLAVWCKTGKFNTLQAAVFLHSTSVCNAKSSFLLGAGVAATQPWLIPVVGVYAVAAVGMPYIMLRKCHQKWKISEHRLTYAFWQNCSNECIVSAVQNWSGLTPELEEDSDEVGGDVKKSDSLKDASTLVVKEKVEAAPIIEQV</sequence>
<evidence type="ECO:0000256" key="1">
    <source>
        <dbReference type="SAM" id="MobiDB-lite"/>
    </source>
</evidence>
<feature type="compositionally biased region" description="Low complexity" evidence="1">
    <location>
        <begin position="333"/>
        <end position="347"/>
    </location>
</feature>
<feature type="transmembrane region" description="Helical" evidence="2">
    <location>
        <begin position="484"/>
        <end position="504"/>
    </location>
</feature>
<name>A0AAD3H1F9_9STRA</name>
<reference evidence="3 4" key="1">
    <citation type="journal article" date="2021" name="Sci. Rep.">
        <title>The genome of the diatom Chaetoceros tenuissimus carries an ancient integrated fragment of an extant virus.</title>
        <authorList>
            <person name="Hongo Y."/>
            <person name="Kimura K."/>
            <person name="Takaki Y."/>
            <person name="Yoshida Y."/>
            <person name="Baba S."/>
            <person name="Kobayashi G."/>
            <person name="Nagasaki K."/>
            <person name="Hano T."/>
            <person name="Tomaru Y."/>
        </authorList>
    </citation>
    <scope>NUCLEOTIDE SEQUENCE [LARGE SCALE GENOMIC DNA]</scope>
    <source>
        <strain evidence="3 4">NIES-3715</strain>
    </source>
</reference>
<protein>
    <submittedName>
        <fullName evidence="3">Uncharacterized protein</fullName>
    </submittedName>
</protein>
<dbReference type="EMBL" id="BLLK01000022">
    <property type="protein sequence ID" value="GFH46623.1"/>
    <property type="molecule type" value="Genomic_DNA"/>
</dbReference>
<feature type="compositionally biased region" description="Polar residues" evidence="1">
    <location>
        <begin position="1"/>
        <end position="18"/>
    </location>
</feature>
<dbReference type="Proteomes" id="UP001054902">
    <property type="component" value="Unassembled WGS sequence"/>
</dbReference>
<keyword evidence="2" id="KW-0812">Transmembrane</keyword>
<keyword evidence="4" id="KW-1185">Reference proteome</keyword>
<keyword evidence="2" id="KW-1133">Transmembrane helix</keyword>
<evidence type="ECO:0000313" key="3">
    <source>
        <dbReference type="EMBL" id="GFH46623.1"/>
    </source>
</evidence>
<feature type="compositionally biased region" description="Basic and acidic residues" evidence="1">
    <location>
        <begin position="297"/>
        <end position="310"/>
    </location>
</feature>
<organism evidence="3 4">
    <name type="scientific">Chaetoceros tenuissimus</name>
    <dbReference type="NCBI Taxonomy" id="426638"/>
    <lineage>
        <taxon>Eukaryota</taxon>
        <taxon>Sar</taxon>
        <taxon>Stramenopiles</taxon>
        <taxon>Ochrophyta</taxon>
        <taxon>Bacillariophyta</taxon>
        <taxon>Coscinodiscophyceae</taxon>
        <taxon>Chaetocerotophycidae</taxon>
        <taxon>Chaetocerotales</taxon>
        <taxon>Chaetocerotaceae</taxon>
        <taxon>Chaetoceros</taxon>
    </lineage>
</organism>
<feature type="region of interest" description="Disordered" evidence="1">
    <location>
        <begin position="367"/>
        <end position="403"/>
    </location>
</feature>
<comment type="caution">
    <text evidence="3">The sequence shown here is derived from an EMBL/GenBank/DDBJ whole genome shotgun (WGS) entry which is preliminary data.</text>
</comment>
<keyword evidence="2" id="KW-0472">Membrane</keyword>
<dbReference type="AlphaFoldDB" id="A0AAD3H1F9"/>
<feature type="region of interest" description="Disordered" evidence="1">
    <location>
        <begin position="147"/>
        <end position="181"/>
    </location>
</feature>
<evidence type="ECO:0000256" key="2">
    <source>
        <dbReference type="SAM" id="Phobius"/>
    </source>
</evidence>